<dbReference type="Pfam" id="PF05729">
    <property type="entry name" value="NACHT"/>
    <property type="match status" value="1"/>
</dbReference>
<feature type="domain" description="NACHT" evidence="2">
    <location>
        <begin position="131"/>
        <end position="259"/>
    </location>
</feature>
<feature type="transmembrane region" description="Helical" evidence="1">
    <location>
        <begin position="569"/>
        <end position="586"/>
    </location>
</feature>
<evidence type="ECO:0000259" key="2">
    <source>
        <dbReference type="Pfam" id="PF05729"/>
    </source>
</evidence>
<evidence type="ECO:0000313" key="3">
    <source>
        <dbReference type="EMBL" id="NJP88314.1"/>
    </source>
</evidence>
<dbReference type="Proteomes" id="UP000696294">
    <property type="component" value="Unassembled WGS sequence"/>
</dbReference>
<dbReference type="InterPro" id="IPR027417">
    <property type="entry name" value="P-loop_NTPase"/>
</dbReference>
<protein>
    <submittedName>
        <fullName evidence="3">NACHT domain-containing protein</fullName>
    </submittedName>
</protein>
<feature type="transmembrane region" description="Helical" evidence="1">
    <location>
        <begin position="530"/>
        <end position="548"/>
    </location>
</feature>
<feature type="transmembrane region" description="Helical" evidence="1">
    <location>
        <begin position="5"/>
        <end position="24"/>
    </location>
</feature>
<name>A0ABX1ARN9_9ACTN</name>
<proteinExistence type="predicted"/>
<keyword evidence="4" id="KW-1185">Reference proteome</keyword>
<dbReference type="Gene3D" id="3.40.50.300">
    <property type="entry name" value="P-loop containing nucleotide triphosphate hydrolases"/>
    <property type="match status" value="1"/>
</dbReference>
<feature type="transmembrane region" description="Helical" evidence="1">
    <location>
        <begin position="454"/>
        <end position="473"/>
    </location>
</feature>
<keyword evidence="1" id="KW-0472">Membrane</keyword>
<accession>A0ABX1ARN9</accession>
<reference evidence="3 4" key="1">
    <citation type="submission" date="2020-03" db="EMBL/GenBank/DDBJ databases">
        <title>WGS of actinomycetes isolated from Thailand.</title>
        <authorList>
            <person name="Thawai C."/>
        </authorList>
    </citation>
    <scope>NUCLEOTIDE SEQUENCE [LARGE SCALE GENOMIC DNA]</scope>
    <source>
        <strain evidence="3 4">FMUSA5-5</strain>
    </source>
</reference>
<feature type="transmembrane region" description="Helical" evidence="1">
    <location>
        <begin position="428"/>
        <end position="448"/>
    </location>
</feature>
<evidence type="ECO:0000313" key="4">
    <source>
        <dbReference type="Proteomes" id="UP000696294"/>
    </source>
</evidence>
<comment type="caution">
    <text evidence="3">The sequence shown here is derived from an EMBL/GenBank/DDBJ whole genome shotgun (WGS) entry which is preliminary data.</text>
</comment>
<evidence type="ECO:0000256" key="1">
    <source>
        <dbReference type="SAM" id="Phobius"/>
    </source>
</evidence>
<organism evidence="3 4">
    <name type="scientific">Nonomuraea composti</name>
    <dbReference type="NCBI Taxonomy" id="2720023"/>
    <lineage>
        <taxon>Bacteria</taxon>
        <taxon>Bacillati</taxon>
        <taxon>Actinomycetota</taxon>
        <taxon>Actinomycetes</taxon>
        <taxon>Streptosporangiales</taxon>
        <taxon>Streptosporangiaceae</taxon>
        <taxon>Nonomuraea</taxon>
    </lineage>
</organism>
<gene>
    <name evidence="3" type="ORF">HCN51_02375</name>
</gene>
<dbReference type="RefSeq" id="WP_168006199.1">
    <property type="nucleotide sequence ID" value="NZ_JAATEP010000001.1"/>
</dbReference>
<dbReference type="InterPro" id="IPR007111">
    <property type="entry name" value="NACHT_NTPase"/>
</dbReference>
<keyword evidence="1" id="KW-0812">Transmembrane</keyword>
<sequence length="689" mass="73645">MGRAWWCRATAVVFAVVAVSAAVWTWSEYKGDVDPVGAGIGLVSAALAGTAWRQGRAAQRIADADVQVWSARLAEAVRKAETKQGTQLVGEKEVIDVEFTFRRQGSPVSAAPDGSLREVVAYFRGLEAPERLVITGPAGSGKTVLAVQLIIGLLTGRDADDPVPVRLSAASWDTGVPVADWLAGHLVATFALSPVTAAALVAAGRILPVVDGLDEMDDTPEPGFGSRAGRALVALDEYQQDGLTRSRLVVTCRTGQYDAFVEAGAGAKAVARIDMAPVSGDKAWRFIQAVTDQEDPARWEPVLDVLTQGDHALAKSLSTPWQLTLVTSVFHERDPVSGRFLRDPRDLILLAGEESVHHHLLSRFVHARVAACPGKPAPASEQVHAWLSLLAAYLAANEGRPTLAGRPLSSTDLVLHELWPLAGRRPRAVAVLLMLAVNLIAAVLFAVFARSAFAGWWSVTIGGSLFLVGAIQIGTGDWWDLWPAPGRLDTSRARTAEGRRALLRRARRGLALGLAVGILLGLTTEPAFGLLLWPALGLVTALVFGLATSDSTGIIDARSVLRGDVVGHLVPTLVTAVVCMIIGLVLGSSAELAVPTALVGLLFGFSTSITGGPVSMRYLAFLLCTRGRLPWRLGRFLDWCYGAGLLRISGIAYQFRHAELRDHLAAEFRPAVLSRFGGRPYFTDLFHSR</sequence>
<keyword evidence="1" id="KW-1133">Transmembrane helix</keyword>
<dbReference type="SUPFAM" id="SSF52540">
    <property type="entry name" value="P-loop containing nucleoside triphosphate hydrolases"/>
    <property type="match status" value="1"/>
</dbReference>
<feature type="transmembrane region" description="Helical" evidence="1">
    <location>
        <begin position="598"/>
        <end position="624"/>
    </location>
</feature>
<dbReference type="EMBL" id="JAATEP010000001">
    <property type="protein sequence ID" value="NJP88314.1"/>
    <property type="molecule type" value="Genomic_DNA"/>
</dbReference>